<dbReference type="InterPro" id="IPR032675">
    <property type="entry name" value="LRR_dom_sf"/>
</dbReference>
<feature type="region of interest" description="Disordered" evidence="1">
    <location>
        <begin position="448"/>
        <end position="472"/>
    </location>
</feature>
<protein>
    <recommendedName>
        <fullName evidence="4">F-box domain-containing protein</fullName>
    </recommendedName>
</protein>
<evidence type="ECO:0008006" key="4">
    <source>
        <dbReference type="Google" id="ProtNLM"/>
    </source>
</evidence>
<dbReference type="Proteomes" id="UP000076761">
    <property type="component" value="Unassembled WGS sequence"/>
</dbReference>
<dbReference type="InParanoid" id="A0A165RIY4"/>
<dbReference type="STRING" id="1314782.A0A165RIY4"/>
<dbReference type="OrthoDB" id="2963624at2759"/>
<gene>
    <name evidence="2" type="ORF">NEOLEDRAFT_503567</name>
</gene>
<sequence>MANLGGLCPPTVSHIDTPTGRPPAALRLPFHIRSNICKILCRSRHYGRSTLYRLALSCKGYTNPALDILWAYMEGLEPLLNLMYSFNIQRDWRTGRITSVSSTEYNADDWHRFDTYATRVHWVDCIHDSVLDHLEGHIIRVIISHRPERNFLPNLRVLEWIHDDDKAITGAAVSLWSSILVPSLEHVDLHGMCDERRSGDIWSPQRDEALVSILESLPKRLPNLKWLRIHGNMAQCPIDFLQHFERLEFLNIRHILMDEDPIQPEPDTLTTLGIGLRKLKFLSLCIYRLGPDEVYGSDLFPSLEFLSLRATPVNVAGAIVNALGTTSLRVLKSSNHDDPVRSDELYDLLDSLSDRFAATLTTVHITMFGIKYLSEDDEAGSHLCSNASGSALMDTLRPLLDLPELRSVKLVVRPGWYNAHTVVESKCDQASLEDDDIRDMMLAWPKPHPSRYECAQSEGSPTLEHRDSEWTE</sequence>
<feature type="compositionally biased region" description="Basic and acidic residues" evidence="1">
    <location>
        <begin position="463"/>
        <end position="472"/>
    </location>
</feature>
<reference evidence="2 3" key="1">
    <citation type="journal article" date="2016" name="Mol. Biol. Evol.">
        <title>Comparative Genomics of Early-Diverging Mushroom-Forming Fungi Provides Insights into the Origins of Lignocellulose Decay Capabilities.</title>
        <authorList>
            <person name="Nagy L.G."/>
            <person name="Riley R."/>
            <person name="Tritt A."/>
            <person name="Adam C."/>
            <person name="Daum C."/>
            <person name="Floudas D."/>
            <person name="Sun H."/>
            <person name="Yadav J.S."/>
            <person name="Pangilinan J."/>
            <person name="Larsson K.H."/>
            <person name="Matsuura K."/>
            <person name="Barry K."/>
            <person name="Labutti K."/>
            <person name="Kuo R."/>
            <person name="Ohm R.A."/>
            <person name="Bhattacharya S.S."/>
            <person name="Shirouzu T."/>
            <person name="Yoshinaga Y."/>
            <person name="Martin F.M."/>
            <person name="Grigoriev I.V."/>
            <person name="Hibbett D.S."/>
        </authorList>
    </citation>
    <scope>NUCLEOTIDE SEQUENCE [LARGE SCALE GENOMIC DNA]</scope>
    <source>
        <strain evidence="2 3">HHB14362 ss-1</strain>
    </source>
</reference>
<dbReference type="EMBL" id="KV425581">
    <property type="protein sequence ID" value="KZT23881.1"/>
    <property type="molecule type" value="Genomic_DNA"/>
</dbReference>
<dbReference type="SUPFAM" id="SSF52047">
    <property type="entry name" value="RNI-like"/>
    <property type="match status" value="1"/>
</dbReference>
<proteinExistence type="predicted"/>
<name>A0A165RIY4_9AGAM</name>
<dbReference type="AlphaFoldDB" id="A0A165RIY4"/>
<organism evidence="2 3">
    <name type="scientific">Neolentinus lepideus HHB14362 ss-1</name>
    <dbReference type="NCBI Taxonomy" id="1314782"/>
    <lineage>
        <taxon>Eukaryota</taxon>
        <taxon>Fungi</taxon>
        <taxon>Dikarya</taxon>
        <taxon>Basidiomycota</taxon>
        <taxon>Agaricomycotina</taxon>
        <taxon>Agaricomycetes</taxon>
        <taxon>Gloeophyllales</taxon>
        <taxon>Gloeophyllaceae</taxon>
        <taxon>Neolentinus</taxon>
    </lineage>
</organism>
<evidence type="ECO:0000256" key="1">
    <source>
        <dbReference type="SAM" id="MobiDB-lite"/>
    </source>
</evidence>
<evidence type="ECO:0000313" key="2">
    <source>
        <dbReference type="EMBL" id="KZT23881.1"/>
    </source>
</evidence>
<keyword evidence="3" id="KW-1185">Reference proteome</keyword>
<dbReference type="Gene3D" id="3.80.10.10">
    <property type="entry name" value="Ribonuclease Inhibitor"/>
    <property type="match status" value="1"/>
</dbReference>
<accession>A0A165RIY4</accession>
<evidence type="ECO:0000313" key="3">
    <source>
        <dbReference type="Proteomes" id="UP000076761"/>
    </source>
</evidence>